<organism evidence="1 2">
    <name type="scientific">Gluconobacter kanchanaburiensis NBRC 103587</name>
    <dbReference type="NCBI Taxonomy" id="1307948"/>
    <lineage>
        <taxon>Bacteria</taxon>
        <taxon>Pseudomonadati</taxon>
        <taxon>Pseudomonadota</taxon>
        <taxon>Alphaproteobacteria</taxon>
        <taxon>Acetobacterales</taxon>
        <taxon>Acetobacteraceae</taxon>
        <taxon>Gluconobacter</taxon>
    </lineage>
</organism>
<proteinExistence type="predicted"/>
<gene>
    <name evidence="1" type="ORF">GKA01_22480</name>
</gene>
<evidence type="ECO:0000313" key="1">
    <source>
        <dbReference type="EMBL" id="GEK97051.1"/>
    </source>
</evidence>
<dbReference type="EMBL" id="BJVA01000016">
    <property type="protein sequence ID" value="GEK97051.1"/>
    <property type="molecule type" value="Genomic_DNA"/>
</dbReference>
<dbReference type="InterPro" id="IPR006311">
    <property type="entry name" value="TAT_signal"/>
</dbReference>
<evidence type="ECO:0000313" key="2">
    <source>
        <dbReference type="Proteomes" id="UP000321079"/>
    </source>
</evidence>
<dbReference type="PROSITE" id="PS51318">
    <property type="entry name" value="TAT"/>
    <property type="match status" value="1"/>
</dbReference>
<reference evidence="1 2" key="1">
    <citation type="submission" date="2019-07" db="EMBL/GenBank/DDBJ databases">
        <title>Whole genome shotgun sequence of Gluconobacter kanchanaburiensis NBRC 103587.</title>
        <authorList>
            <person name="Hosoyama A."/>
            <person name="Uohara A."/>
            <person name="Ohji S."/>
            <person name="Ichikawa N."/>
        </authorList>
    </citation>
    <scope>NUCLEOTIDE SEQUENCE [LARGE SCALE GENOMIC DNA]</scope>
    <source>
        <strain evidence="1 2">NBRC 103587</strain>
    </source>
</reference>
<dbReference type="InterPro" id="IPR024651">
    <property type="entry name" value="FAD-SLDH_ssu"/>
</dbReference>
<accession>A0A511BB75</accession>
<name>A0A511BB75_9PROT</name>
<dbReference type="AlphaFoldDB" id="A0A511BB75"/>
<protein>
    <recommendedName>
        <fullName evidence="3">Sorbitol dehydrogenase</fullName>
    </recommendedName>
</protein>
<evidence type="ECO:0008006" key="3">
    <source>
        <dbReference type="Google" id="ProtNLM"/>
    </source>
</evidence>
<comment type="caution">
    <text evidence="1">The sequence shown here is derived from an EMBL/GenBank/DDBJ whole genome shotgun (WGS) entry which is preliminary data.</text>
</comment>
<dbReference type="Proteomes" id="UP000321079">
    <property type="component" value="Unassembled WGS sequence"/>
</dbReference>
<dbReference type="OrthoDB" id="8722893at2"/>
<sequence length="189" mass="20817">MTYEKPLTRQPQILSRRILLRTAAAISALGAIPSNFSRAQAAVSYGRQDFLALSQILTVRDKLNPEIAARISAALSAKDANFTSLAERLFTTIKADNFSDMRKFNDFADAYPDLKPTAMTIISAWYLGYIGTPSMSATPAVNHPVDDAQFVSYAEALMYEPTIDTTVIPTYSRGHTNYWIDAPKNVAAD</sequence>
<keyword evidence="2" id="KW-1185">Reference proteome</keyword>
<dbReference type="RefSeq" id="WP_146862965.1">
    <property type="nucleotide sequence ID" value="NZ_BARK01000006.1"/>
</dbReference>
<dbReference type="Pfam" id="PF12318">
    <property type="entry name" value="FAD-SLDH"/>
    <property type="match status" value="1"/>
</dbReference>